<gene>
    <name evidence="3" type="ORF">PILCRDRAFT_89347</name>
</gene>
<reference evidence="3 4" key="1">
    <citation type="submission" date="2014-04" db="EMBL/GenBank/DDBJ databases">
        <authorList>
            <consortium name="DOE Joint Genome Institute"/>
            <person name="Kuo A."/>
            <person name="Tarkka M."/>
            <person name="Buscot F."/>
            <person name="Kohler A."/>
            <person name="Nagy L.G."/>
            <person name="Floudas D."/>
            <person name="Copeland A."/>
            <person name="Barry K.W."/>
            <person name="Cichocki N."/>
            <person name="Veneault-Fourrey C."/>
            <person name="LaButti K."/>
            <person name="Lindquist E.A."/>
            <person name="Lipzen A."/>
            <person name="Lundell T."/>
            <person name="Morin E."/>
            <person name="Murat C."/>
            <person name="Sun H."/>
            <person name="Tunlid A."/>
            <person name="Henrissat B."/>
            <person name="Grigoriev I.V."/>
            <person name="Hibbett D.S."/>
            <person name="Martin F."/>
            <person name="Nordberg H.P."/>
            <person name="Cantor M.N."/>
            <person name="Hua S.X."/>
        </authorList>
    </citation>
    <scope>NUCLEOTIDE SEQUENCE [LARGE SCALE GENOMIC DNA]</scope>
    <source>
        <strain evidence="3 4">F 1598</strain>
    </source>
</reference>
<keyword evidence="2" id="KW-0812">Transmembrane</keyword>
<feature type="transmembrane region" description="Helical" evidence="2">
    <location>
        <begin position="23"/>
        <end position="44"/>
    </location>
</feature>
<feature type="compositionally biased region" description="Polar residues" evidence="1">
    <location>
        <begin position="87"/>
        <end position="96"/>
    </location>
</feature>
<evidence type="ECO:0000313" key="4">
    <source>
        <dbReference type="Proteomes" id="UP000054166"/>
    </source>
</evidence>
<dbReference type="EMBL" id="KN833001">
    <property type="protein sequence ID" value="KIM81088.1"/>
    <property type="molecule type" value="Genomic_DNA"/>
</dbReference>
<proteinExistence type="predicted"/>
<dbReference type="HOGENOM" id="CLU_1402924_0_0_1"/>
<dbReference type="Proteomes" id="UP000054166">
    <property type="component" value="Unassembled WGS sequence"/>
</dbReference>
<protein>
    <submittedName>
        <fullName evidence="3">Uncharacterized protein</fullName>
    </submittedName>
</protein>
<dbReference type="AlphaFoldDB" id="A0A0C3B4H6"/>
<evidence type="ECO:0000313" key="3">
    <source>
        <dbReference type="EMBL" id="KIM81088.1"/>
    </source>
</evidence>
<name>A0A0C3B4H6_PILCF</name>
<dbReference type="InParanoid" id="A0A0C3B4H6"/>
<sequence length="194" mass="20976">MFAPCGINILRLLSATHHPSHSLSVVFIESFLVIVLQIIVIELFSLPMPHGHRPNLHQQPSESGGGNPSTQWDGAAPTTPNMPPNQAPTVPSTTLEQAPPPHRAQPARVGRAVRQPINDEMESFNLDISDGDSSSSQEYIPLSRVSNTPVVTASSTADTLAAAPQFAKYAIADNQSINVIEIECKEFRDLLLLL</sequence>
<evidence type="ECO:0000256" key="2">
    <source>
        <dbReference type="SAM" id="Phobius"/>
    </source>
</evidence>
<reference evidence="4" key="2">
    <citation type="submission" date="2015-01" db="EMBL/GenBank/DDBJ databases">
        <title>Evolutionary Origins and Diversification of the Mycorrhizal Mutualists.</title>
        <authorList>
            <consortium name="DOE Joint Genome Institute"/>
            <consortium name="Mycorrhizal Genomics Consortium"/>
            <person name="Kohler A."/>
            <person name="Kuo A."/>
            <person name="Nagy L.G."/>
            <person name="Floudas D."/>
            <person name="Copeland A."/>
            <person name="Barry K.W."/>
            <person name="Cichocki N."/>
            <person name="Veneault-Fourrey C."/>
            <person name="LaButti K."/>
            <person name="Lindquist E.A."/>
            <person name="Lipzen A."/>
            <person name="Lundell T."/>
            <person name="Morin E."/>
            <person name="Murat C."/>
            <person name="Riley R."/>
            <person name="Ohm R."/>
            <person name="Sun H."/>
            <person name="Tunlid A."/>
            <person name="Henrissat B."/>
            <person name="Grigoriev I.V."/>
            <person name="Hibbett D.S."/>
            <person name="Martin F."/>
        </authorList>
    </citation>
    <scope>NUCLEOTIDE SEQUENCE [LARGE SCALE GENOMIC DNA]</scope>
    <source>
        <strain evidence="4">F 1598</strain>
    </source>
</reference>
<organism evidence="3 4">
    <name type="scientific">Piloderma croceum (strain F 1598)</name>
    <dbReference type="NCBI Taxonomy" id="765440"/>
    <lineage>
        <taxon>Eukaryota</taxon>
        <taxon>Fungi</taxon>
        <taxon>Dikarya</taxon>
        <taxon>Basidiomycota</taxon>
        <taxon>Agaricomycotina</taxon>
        <taxon>Agaricomycetes</taxon>
        <taxon>Agaricomycetidae</taxon>
        <taxon>Atheliales</taxon>
        <taxon>Atheliaceae</taxon>
        <taxon>Piloderma</taxon>
    </lineage>
</organism>
<evidence type="ECO:0000256" key="1">
    <source>
        <dbReference type="SAM" id="MobiDB-lite"/>
    </source>
</evidence>
<keyword evidence="2" id="KW-0472">Membrane</keyword>
<accession>A0A0C3B4H6</accession>
<feature type="compositionally biased region" description="Polar residues" evidence="1">
    <location>
        <begin position="56"/>
        <end position="72"/>
    </location>
</feature>
<keyword evidence="2" id="KW-1133">Transmembrane helix</keyword>
<keyword evidence="4" id="KW-1185">Reference proteome</keyword>
<feature type="region of interest" description="Disordered" evidence="1">
    <location>
        <begin position="54"/>
        <end position="109"/>
    </location>
</feature>